<reference evidence="1" key="1">
    <citation type="submission" date="2023-10" db="EMBL/GenBank/DDBJ databases">
        <authorList>
            <person name="Chen Y."/>
            <person name="Shah S."/>
            <person name="Dougan E. K."/>
            <person name="Thang M."/>
            <person name="Chan C."/>
        </authorList>
    </citation>
    <scope>NUCLEOTIDE SEQUENCE [LARGE SCALE GENOMIC DNA]</scope>
</reference>
<dbReference type="EMBL" id="CAUYUJ010022190">
    <property type="protein sequence ID" value="CAK0909411.1"/>
    <property type="molecule type" value="Genomic_DNA"/>
</dbReference>
<accession>A0ABN9YDA6</accession>
<evidence type="ECO:0000313" key="2">
    <source>
        <dbReference type="Proteomes" id="UP001189429"/>
    </source>
</evidence>
<name>A0ABN9YDA6_9DINO</name>
<comment type="caution">
    <text evidence="1">The sequence shown here is derived from an EMBL/GenBank/DDBJ whole genome shotgun (WGS) entry which is preliminary data.</text>
</comment>
<protein>
    <submittedName>
        <fullName evidence="1">Uncharacterized protein</fullName>
    </submittedName>
</protein>
<gene>
    <name evidence="1" type="ORF">PCOR1329_LOCUS83842</name>
</gene>
<organism evidence="1 2">
    <name type="scientific">Prorocentrum cordatum</name>
    <dbReference type="NCBI Taxonomy" id="2364126"/>
    <lineage>
        <taxon>Eukaryota</taxon>
        <taxon>Sar</taxon>
        <taxon>Alveolata</taxon>
        <taxon>Dinophyceae</taxon>
        <taxon>Prorocentrales</taxon>
        <taxon>Prorocentraceae</taxon>
        <taxon>Prorocentrum</taxon>
    </lineage>
</organism>
<dbReference type="Proteomes" id="UP001189429">
    <property type="component" value="Unassembled WGS sequence"/>
</dbReference>
<proteinExistence type="predicted"/>
<sequence length="128" mass="13006">MLASGHPGGGGEGRVIGLGSHGAASSACRRARRQREGSHGCLGPSPLSIVFLSSTAVTQEGGGRREEGGSVEIPSVTISPRAALVARPAPRLPVSCSVIFYSPAIVYSLIAIFVYKCLTSVGQLATAS</sequence>
<evidence type="ECO:0000313" key="1">
    <source>
        <dbReference type="EMBL" id="CAK0909411.1"/>
    </source>
</evidence>
<keyword evidence="2" id="KW-1185">Reference proteome</keyword>